<protein>
    <recommendedName>
        <fullName evidence="3">Zn(2)-C6 fungal-type domain-containing protein</fullName>
    </recommendedName>
</protein>
<reference evidence="4 5" key="1">
    <citation type="journal article" date="2018" name="BMC Genomics">
        <title>Genomic evidence for intraspecific hybridization in a clonal and extremely halotolerant yeast.</title>
        <authorList>
            <person name="Gostincar C."/>
            <person name="Stajich J.E."/>
            <person name="Zupancic J."/>
            <person name="Zalar P."/>
            <person name="Gunde-Cimerman N."/>
        </authorList>
    </citation>
    <scope>NUCLEOTIDE SEQUENCE [LARGE SCALE GENOMIC DNA]</scope>
    <source>
        <strain evidence="4 5">EXF-6654</strain>
    </source>
</reference>
<sequence>MIMDSQAPRCDEQKPCSNCVRHGVACSLAGGPIVQREDAKRRTSAASQNSSDTSRTASLSREPSLKSTLVGSIGIGNGVSIPETTPPRSHPSPFTVLTGLIDRPSPGKHDENWMLDLELMHHYLSHTRYILTEHDNVDGLRIWQEEMPKVAFSSHYCMHALLGFSALHKATLQRSQARVLRTCAVDHLDKALVLYREYGQPSTAENANAKFVFTWLVALFAYAIPPSVPPIDAITELFLLVKGIDTVLGETWFWVSQGPFAQVLAAGPQTPITMPAASHTLPENFDVGLNHLDYMLGIEIMMPDDRRTCALILGELRQAYDVVLRQQGNWSVSSILCFPKQDSAPYSRLIKGRVPQALVILAHYCVLLDVLDSRWWIHGWSSRVLRDIMGTIEDKWQPWIEWPVQSVLLRDKSAHPSDSMELLI</sequence>
<dbReference type="InterPro" id="IPR001138">
    <property type="entry name" value="Zn2Cys6_DnaBD"/>
</dbReference>
<evidence type="ECO:0000256" key="1">
    <source>
        <dbReference type="ARBA" id="ARBA00023242"/>
    </source>
</evidence>
<dbReference type="CDD" id="cd00067">
    <property type="entry name" value="GAL4"/>
    <property type="match status" value="1"/>
</dbReference>
<feature type="compositionally biased region" description="Polar residues" evidence="2">
    <location>
        <begin position="44"/>
        <end position="64"/>
    </location>
</feature>
<accession>A0A3M6WHI8</accession>
<evidence type="ECO:0000259" key="3">
    <source>
        <dbReference type="Pfam" id="PF00172"/>
    </source>
</evidence>
<evidence type="ECO:0000313" key="5">
    <source>
        <dbReference type="Proteomes" id="UP000282582"/>
    </source>
</evidence>
<evidence type="ECO:0000313" key="4">
    <source>
        <dbReference type="EMBL" id="RMX77760.1"/>
    </source>
</evidence>
<evidence type="ECO:0000256" key="2">
    <source>
        <dbReference type="SAM" id="MobiDB-lite"/>
    </source>
</evidence>
<keyword evidence="1" id="KW-0539">Nucleus</keyword>
<organism evidence="4 5">
    <name type="scientific">Hortaea werneckii</name>
    <name type="common">Black yeast</name>
    <name type="synonym">Cladosporium werneckii</name>
    <dbReference type="NCBI Taxonomy" id="91943"/>
    <lineage>
        <taxon>Eukaryota</taxon>
        <taxon>Fungi</taxon>
        <taxon>Dikarya</taxon>
        <taxon>Ascomycota</taxon>
        <taxon>Pezizomycotina</taxon>
        <taxon>Dothideomycetes</taxon>
        <taxon>Dothideomycetidae</taxon>
        <taxon>Mycosphaerellales</taxon>
        <taxon>Teratosphaeriaceae</taxon>
        <taxon>Hortaea</taxon>
    </lineage>
</organism>
<name>A0A3M6WHI8_HORWE</name>
<dbReference type="PANTHER" id="PTHR47784">
    <property type="entry name" value="STEROL UPTAKE CONTROL PROTEIN 2"/>
    <property type="match status" value="1"/>
</dbReference>
<feature type="domain" description="Zn(2)-C6 fungal-type" evidence="3">
    <location>
        <begin position="9"/>
        <end position="27"/>
    </location>
</feature>
<proteinExistence type="predicted"/>
<dbReference type="Proteomes" id="UP000282582">
    <property type="component" value="Unassembled WGS sequence"/>
</dbReference>
<dbReference type="InterPro" id="IPR053157">
    <property type="entry name" value="Sterol_Uptake_Regulator"/>
</dbReference>
<feature type="region of interest" description="Disordered" evidence="2">
    <location>
        <begin position="36"/>
        <end position="64"/>
    </location>
</feature>
<dbReference type="AlphaFoldDB" id="A0A3M6WHI8"/>
<dbReference type="EMBL" id="QWIK01003538">
    <property type="protein sequence ID" value="RMX77760.1"/>
    <property type="molecule type" value="Genomic_DNA"/>
</dbReference>
<dbReference type="Pfam" id="PF00172">
    <property type="entry name" value="Zn_clus"/>
    <property type="match status" value="1"/>
</dbReference>
<gene>
    <name evidence="4" type="ORF">D0868_16572</name>
</gene>
<dbReference type="GO" id="GO:0001228">
    <property type="term" value="F:DNA-binding transcription activator activity, RNA polymerase II-specific"/>
    <property type="evidence" value="ECO:0007669"/>
    <property type="project" value="TreeGrafter"/>
</dbReference>
<dbReference type="PANTHER" id="PTHR47784:SF5">
    <property type="entry name" value="STEROL UPTAKE CONTROL PROTEIN 2"/>
    <property type="match status" value="1"/>
</dbReference>
<dbReference type="GO" id="GO:0008270">
    <property type="term" value="F:zinc ion binding"/>
    <property type="evidence" value="ECO:0007669"/>
    <property type="project" value="InterPro"/>
</dbReference>
<comment type="caution">
    <text evidence="4">The sequence shown here is derived from an EMBL/GenBank/DDBJ whole genome shotgun (WGS) entry which is preliminary data.</text>
</comment>